<name>A0ABR7HSP8_9FIRM</name>
<reference evidence="1 2" key="1">
    <citation type="submission" date="2020-08" db="EMBL/GenBank/DDBJ databases">
        <title>Genome public.</title>
        <authorList>
            <person name="Liu C."/>
            <person name="Sun Q."/>
        </authorList>
    </citation>
    <scope>NUCLEOTIDE SEQUENCE [LARGE SCALE GENOMIC DNA]</scope>
    <source>
        <strain evidence="1 2">New-38</strain>
    </source>
</reference>
<dbReference type="Proteomes" id="UP000660021">
    <property type="component" value="Unassembled WGS sequence"/>
</dbReference>
<dbReference type="RefSeq" id="WP_186963438.1">
    <property type="nucleotide sequence ID" value="NZ_JACOPR010000003.1"/>
</dbReference>
<dbReference type="SUPFAM" id="SSF52266">
    <property type="entry name" value="SGNH hydrolase"/>
    <property type="match status" value="1"/>
</dbReference>
<evidence type="ECO:0000313" key="1">
    <source>
        <dbReference type="EMBL" id="MBC5730555.1"/>
    </source>
</evidence>
<comment type="caution">
    <text evidence="1">The sequence shown here is derived from an EMBL/GenBank/DDBJ whole genome shotgun (WGS) entry which is preliminary data.</text>
</comment>
<protein>
    <recommendedName>
        <fullName evidence="3">SGNH/GDSL hydrolase family protein</fullName>
    </recommendedName>
</protein>
<dbReference type="EMBL" id="JACOPR010000003">
    <property type="protein sequence ID" value="MBC5730555.1"/>
    <property type="molecule type" value="Genomic_DNA"/>
</dbReference>
<sequence>MSSTKKFLLSGLALFLLLVLTAGPITWIFARKSLEGPWDMTNKIGGFYNEPRGEFTAMFFGSSHIYASLSPLELWHETGVKSYVFATQLQPMWATYTYLKEALKYQSPQLVVVECNMMGNNTEYHDNGVNFSYMDDLRFSLDKVALAKVSAPKGERAPLLWNFMMYHGRWDELEEEDYHTRKEDLHDPYKGYVLLPGQAVRPETIPPEEGESGNLSEKNVYWLNRIIDLCQSRGIDLWLIKAPSNTALEETQRLRMEEVARIAAERGVPFDDFNNSYQEMGLTLDDFYDQRHLNGGGAVKFTDYFAYLMNRRYPDLFAESEEADWQADYEAYAAKLAELA</sequence>
<keyword evidence="2" id="KW-1185">Reference proteome</keyword>
<proteinExistence type="predicted"/>
<gene>
    <name evidence="1" type="ORF">H8S34_06870</name>
</gene>
<evidence type="ECO:0008006" key="3">
    <source>
        <dbReference type="Google" id="ProtNLM"/>
    </source>
</evidence>
<organism evidence="1 2">
    <name type="scientific">Pseudoflavonifractor hominis</name>
    <dbReference type="NCBI Taxonomy" id="2763059"/>
    <lineage>
        <taxon>Bacteria</taxon>
        <taxon>Bacillati</taxon>
        <taxon>Bacillota</taxon>
        <taxon>Clostridia</taxon>
        <taxon>Eubacteriales</taxon>
        <taxon>Oscillospiraceae</taxon>
        <taxon>Pseudoflavonifractor</taxon>
    </lineage>
</organism>
<accession>A0ABR7HSP8</accession>
<evidence type="ECO:0000313" key="2">
    <source>
        <dbReference type="Proteomes" id="UP000660021"/>
    </source>
</evidence>